<proteinExistence type="predicted"/>
<reference evidence="2" key="1">
    <citation type="submission" date="2025-08" db="UniProtKB">
        <authorList>
            <consortium name="Ensembl"/>
        </authorList>
    </citation>
    <scope>IDENTIFICATION</scope>
</reference>
<keyword evidence="3" id="KW-1185">Reference proteome</keyword>
<feature type="region of interest" description="Disordered" evidence="1">
    <location>
        <begin position="1"/>
        <end position="22"/>
    </location>
</feature>
<dbReference type="GO" id="GO:0035082">
    <property type="term" value="P:axoneme assembly"/>
    <property type="evidence" value="ECO:0007669"/>
    <property type="project" value="TreeGrafter"/>
</dbReference>
<evidence type="ECO:0000256" key="1">
    <source>
        <dbReference type="SAM" id="MobiDB-lite"/>
    </source>
</evidence>
<reference evidence="2" key="2">
    <citation type="submission" date="2025-09" db="UniProtKB">
        <authorList>
            <consortium name="Ensembl"/>
        </authorList>
    </citation>
    <scope>IDENTIFICATION</scope>
</reference>
<evidence type="ECO:0000313" key="3">
    <source>
        <dbReference type="Proteomes" id="UP000261600"/>
    </source>
</evidence>
<feature type="region of interest" description="Disordered" evidence="1">
    <location>
        <begin position="339"/>
        <end position="383"/>
    </location>
</feature>
<sequence>MDQELKHGVLKTKQEGHPSPRQTVLATQWDSVKSVSEGLAQERAYQQQHMHIGYHDQNRYVLPLKENTDNLQHFDGEDEDTSDKETEDLKVYDSLEVPSHPPAKRHPTLLQTEYLDTQIDERQGTSQLLSYDAYSDLRYDPNWRTNLRRSGHFHGSPLISEEYYQVPEDKSRQSRADRQGLKINGGYAYIDTSSAIVVTPQKTDSESAQPYHLHPQDGQTSSVTSPHCHDHAFQLRSPEVDLLRSPSFSTKNESDNTLQRGFRKKRENGYDGAGENVSRASELTGDLRAVELRRTKGGTIEAQKMSASTLANLKVISNKKLERQKEDIVERNKITLGRNTSRSGSYVRVHTHKQETLHNVNKAHDSSKETASTENQEDSSDPELMWLQKTQQLQLIKGKKAQWKEYPSRSRQQQPPAPGVKAEQEECLSSPLARLPAVTQPQPPTTTSTQPLPPTIHLSISLNTSSQLLSLLQQKGQDATISLASLHGHHPWSLESKVQPSLSQGYQQTDPGKSTHMSGEWLNAERHHRHLDSSPEQWQRTSALNAPLSYEGEDQNWSPNEVHTKLPQNCRWTPTNTLSHSPHSYAVLPAIGKPVTGKDPELSPGQCVKTTYPLHGNTSNSYLLQMEKQKQLRTRVTYKAYSLKDYKQLNLDINLRGLGPDYAAIEKTAEKMKRQKLYSNVICEQNKKISRIPFLLPKDPEGHDKKVPRIKALEYAKTIAKPPVQSQPKQKQKHPSGGFTDDDPYLEELDVSQLATLGLLRKRHEEEKQAVAVFKNIHAV</sequence>
<dbReference type="PANTHER" id="PTHR14726">
    <property type="entry name" value="JHY PROTEIN HOMOLOG"/>
    <property type="match status" value="1"/>
</dbReference>
<feature type="compositionally biased region" description="Basic and acidic residues" evidence="1">
    <location>
        <begin position="1"/>
        <end position="18"/>
    </location>
</feature>
<dbReference type="Ensembl" id="ENSMALT00000021706.1">
    <property type="protein sequence ID" value="ENSMALP00000021291.1"/>
    <property type="gene ID" value="ENSMALG00000014902.1"/>
</dbReference>
<dbReference type="Pfam" id="PF15261">
    <property type="entry name" value="JHY"/>
    <property type="match status" value="1"/>
</dbReference>
<dbReference type="InterPro" id="IPR027968">
    <property type="entry name" value="JHY"/>
</dbReference>
<protein>
    <recommendedName>
        <fullName evidence="4">Junctional cadherin complex regulator</fullName>
    </recommendedName>
</protein>
<feature type="compositionally biased region" description="Basic and acidic residues" evidence="1">
    <location>
        <begin position="352"/>
        <end position="368"/>
    </location>
</feature>
<name>A0A3Q3QW04_MONAL</name>
<feature type="region of interest" description="Disordered" evidence="1">
    <location>
        <begin position="201"/>
        <end position="279"/>
    </location>
</feature>
<evidence type="ECO:0000313" key="2">
    <source>
        <dbReference type="Ensembl" id="ENSMALP00000021291.1"/>
    </source>
</evidence>
<dbReference type="PANTHER" id="PTHR14726:SF1">
    <property type="entry name" value="JHY PROTEIN HOMOLOG"/>
    <property type="match status" value="1"/>
</dbReference>
<organism evidence="2 3">
    <name type="scientific">Monopterus albus</name>
    <name type="common">Swamp eel</name>
    <dbReference type="NCBI Taxonomy" id="43700"/>
    <lineage>
        <taxon>Eukaryota</taxon>
        <taxon>Metazoa</taxon>
        <taxon>Chordata</taxon>
        <taxon>Craniata</taxon>
        <taxon>Vertebrata</taxon>
        <taxon>Euteleostomi</taxon>
        <taxon>Actinopterygii</taxon>
        <taxon>Neopterygii</taxon>
        <taxon>Teleostei</taxon>
        <taxon>Neoteleostei</taxon>
        <taxon>Acanthomorphata</taxon>
        <taxon>Anabantaria</taxon>
        <taxon>Synbranchiformes</taxon>
        <taxon>Synbranchidae</taxon>
        <taxon>Monopterus</taxon>
    </lineage>
</organism>
<feature type="compositionally biased region" description="Polar residues" evidence="1">
    <location>
        <begin position="246"/>
        <end position="259"/>
    </location>
</feature>
<dbReference type="STRING" id="43700.ENSMALP00000021291"/>
<feature type="region of interest" description="Disordered" evidence="1">
    <location>
        <begin position="496"/>
        <end position="515"/>
    </location>
</feature>
<accession>A0A3Q3QW04</accession>
<dbReference type="Proteomes" id="UP000261600">
    <property type="component" value="Unplaced"/>
</dbReference>
<feature type="region of interest" description="Disordered" evidence="1">
    <location>
        <begin position="398"/>
        <end position="456"/>
    </location>
</feature>
<feature type="region of interest" description="Disordered" evidence="1">
    <location>
        <begin position="721"/>
        <end position="744"/>
    </location>
</feature>
<dbReference type="AlphaFoldDB" id="A0A3Q3QW04"/>
<feature type="compositionally biased region" description="Basic and acidic residues" evidence="1">
    <location>
        <begin position="227"/>
        <end position="242"/>
    </location>
</feature>
<evidence type="ECO:0008006" key="4">
    <source>
        <dbReference type="Google" id="ProtNLM"/>
    </source>
</evidence>